<name>X1CYY7_9ZZZZ</name>
<evidence type="ECO:0000313" key="1">
    <source>
        <dbReference type="EMBL" id="GAG89441.1"/>
    </source>
</evidence>
<sequence>ETDPIRSHRFTTEELLSTREKIIEVGEDIRLQKFSPCKGFHCDWCDYKNLLCPEWEEE</sequence>
<feature type="non-terminal residue" evidence="1">
    <location>
        <position position="1"/>
    </location>
</feature>
<dbReference type="EMBL" id="BART01013236">
    <property type="protein sequence ID" value="GAG89441.1"/>
    <property type="molecule type" value="Genomic_DNA"/>
</dbReference>
<gene>
    <name evidence="1" type="ORF">S01H4_27190</name>
</gene>
<protein>
    <recommendedName>
        <fullName evidence="2">PD-(D/E)XK endonuclease-like domain-containing protein</fullName>
    </recommendedName>
</protein>
<organism evidence="1">
    <name type="scientific">marine sediment metagenome</name>
    <dbReference type="NCBI Taxonomy" id="412755"/>
    <lineage>
        <taxon>unclassified sequences</taxon>
        <taxon>metagenomes</taxon>
        <taxon>ecological metagenomes</taxon>
    </lineage>
</organism>
<proteinExistence type="predicted"/>
<evidence type="ECO:0008006" key="2">
    <source>
        <dbReference type="Google" id="ProtNLM"/>
    </source>
</evidence>
<comment type="caution">
    <text evidence="1">The sequence shown here is derived from an EMBL/GenBank/DDBJ whole genome shotgun (WGS) entry which is preliminary data.</text>
</comment>
<reference evidence="1" key="1">
    <citation type="journal article" date="2014" name="Front. Microbiol.">
        <title>High frequency of phylogenetically diverse reductive dehalogenase-homologous genes in deep subseafloor sedimentary metagenomes.</title>
        <authorList>
            <person name="Kawai M."/>
            <person name="Futagami T."/>
            <person name="Toyoda A."/>
            <person name="Takaki Y."/>
            <person name="Nishi S."/>
            <person name="Hori S."/>
            <person name="Arai W."/>
            <person name="Tsubouchi T."/>
            <person name="Morono Y."/>
            <person name="Uchiyama I."/>
            <person name="Ito T."/>
            <person name="Fujiyama A."/>
            <person name="Inagaki F."/>
            <person name="Takami H."/>
        </authorList>
    </citation>
    <scope>NUCLEOTIDE SEQUENCE</scope>
    <source>
        <strain evidence="1">Expedition CK06-06</strain>
    </source>
</reference>
<dbReference type="AlphaFoldDB" id="X1CYY7"/>
<accession>X1CYY7</accession>
<dbReference type="Gene3D" id="3.90.320.10">
    <property type="match status" value="1"/>
</dbReference>
<dbReference type="InterPro" id="IPR011604">
    <property type="entry name" value="PDDEXK-like_dom_sf"/>
</dbReference>